<dbReference type="Proteomes" id="UP000807115">
    <property type="component" value="Chromosome 9"/>
</dbReference>
<evidence type="ECO:0000313" key="1">
    <source>
        <dbReference type="EMBL" id="KAG0518581.1"/>
    </source>
</evidence>
<dbReference type="EMBL" id="CM027688">
    <property type="protein sequence ID" value="KAG0518581.1"/>
    <property type="molecule type" value="Genomic_DNA"/>
</dbReference>
<organism evidence="1 2">
    <name type="scientific">Sorghum bicolor</name>
    <name type="common">Sorghum</name>
    <name type="synonym">Sorghum vulgare</name>
    <dbReference type="NCBI Taxonomy" id="4558"/>
    <lineage>
        <taxon>Eukaryota</taxon>
        <taxon>Viridiplantae</taxon>
        <taxon>Streptophyta</taxon>
        <taxon>Embryophyta</taxon>
        <taxon>Tracheophyta</taxon>
        <taxon>Spermatophyta</taxon>
        <taxon>Magnoliopsida</taxon>
        <taxon>Liliopsida</taxon>
        <taxon>Poales</taxon>
        <taxon>Poaceae</taxon>
        <taxon>PACMAD clade</taxon>
        <taxon>Panicoideae</taxon>
        <taxon>Andropogonodae</taxon>
        <taxon>Andropogoneae</taxon>
        <taxon>Sorghinae</taxon>
        <taxon>Sorghum</taxon>
    </lineage>
</organism>
<reference evidence="1" key="2">
    <citation type="submission" date="2020-10" db="EMBL/GenBank/DDBJ databases">
        <authorList>
            <person name="Cooper E.A."/>
            <person name="Brenton Z.W."/>
            <person name="Flinn B.S."/>
            <person name="Jenkins J."/>
            <person name="Shu S."/>
            <person name="Flowers D."/>
            <person name="Luo F."/>
            <person name="Wang Y."/>
            <person name="Xia P."/>
            <person name="Barry K."/>
            <person name="Daum C."/>
            <person name="Lipzen A."/>
            <person name="Yoshinaga Y."/>
            <person name="Schmutz J."/>
            <person name="Saski C."/>
            <person name="Vermerris W."/>
            <person name="Kresovich S."/>
        </authorList>
    </citation>
    <scope>NUCLEOTIDE SEQUENCE</scope>
</reference>
<accession>A0A921QBB6</accession>
<gene>
    <name evidence="1" type="ORF">BDA96_09G187900</name>
</gene>
<dbReference type="AlphaFoldDB" id="A0A921QBB6"/>
<evidence type="ECO:0000313" key="2">
    <source>
        <dbReference type="Proteomes" id="UP000807115"/>
    </source>
</evidence>
<protein>
    <submittedName>
        <fullName evidence="1">Uncharacterized protein</fullName>
    </submittedName>
</protein>
<proteinExistence type="predicted"/>
<comment type="caution">
    <text evidence="1">The sequence shown here is derived from an EMBL/GenBank/DDBJ whole genome shotgun (WGS) entry which is preliminary data.</text>
</comment>
<sequence>MKRITPMGIRSIDAAHVIQQALGLVLAALQSTSIHNYFSTPIHLNTYELGYTECSQTRP</sequence>
<reference evidence="1" key="1">
    <citation type="journal article" date="2019" name="BMC Genomics">
        <title>A new reference genome for Sorghum bicolor reveals high levels of sequence similarity between sweet and grain genotypes: implications for the genetics of sugar metabolism.</title>
        <authorList>
            <person name="Cooper E.A."/>
            <person name="Brenton Z.W."/>
            <person name="Flinn B.S."/>
            <person name="Jenkins J."/>
            <person name="Shu S."/>
            <person name="Flowers D."/>
            <person name="Luo F."/>
            <person name="Wang Y."/>
            <person name="Xia P."/>
            <person name="Barry K."/>
            <person name="Daum C."/>
            <person name="Lipzen A."/>
            <person name="Yoshinaga Y."/>
            <person name="Schmutz J."/>
            <person name="Saski C."/>
            <person name="Vermerris W."/>
            <person name="Kresovich S."/>
        </authorList>
    </citation>
    <scope>NUCLEOTIDE SEQUENCE</scope>
</reference>
<name>A0A921QBB6_SORBI</name>